<keyword evidence="3" id="KW-0175">Coiled coil</keyword>
<dbReference type="GO" id="GO:0043531">
    <property type="term" value="F:ADP binding"/>
    <property type="evidence" value="ECO:0007669"/>
    <property type="project" value="InterPro"/>
</dbReference>
<protein>
    <recommendedName>
        <fullName evidence="4">Disease resistance protein At4g27190-like leucine-rich repeats domain-containing protein</fullName>
    </recommendedName>
</protein>
<dbReference type="Gene3D" id="1.10.8.430">
    <property type="entry name" value="Helical domain of apoptotic protease-activating factors"/>
    <property type="match status" value="1"/>
</dbReference>
<dbReference type="InterPro" id="IPR032675">
    <property type="entry name" value="LRR_dom_sf"/>
</dbReference>
<evidence type="ECO:0000256" key="1">
    <source>
        <dbReference type="ARBA" id="ARBA00022741"/>
    </source>
</evidence>
<feature type="domain" description="Disease resistance protein At4g27190-like leucine-rich repeats" evidence="4">
    <location>
        <begin position="1337"/>
        <end position="1455"/>
    </location>
</feature>
<evidence type="ECO:0000313" key="5">
    <source>
        <dbReference type="EMBL" id="KAF3454289.1"/>
    </source>
</evidence>
<keyword evidence="6" id="KW-1185">Reference proteome</keyword>
<reference evidence="5" key="1">
    <citation type="submission" date="2020-03" db="EMBL/GenBank/DDBJ databases">
        <title>A high-quality chromosome-level genome assembly of a woody plant with both climbing and erect habits, Rhamnella rubrinervis.</title>
        <authorList>
            <person name="Lu Z."/>
            <person name="Yang Y."/>
            <person name="Zhu X."/>
            <person name="Sun Y."/>
        </authorList>
    </citation>
    <scope>NUCLEOTIDE SEQUENCE</scope>
    <source>
        <strain evidence="5">BYM</strain>
        <tissue evidence="5">Leaf</tissue>
    </source>
</reference>
<dbReference type="OrthoDB" id="1747797at2759"/>
<sequence>MNNPQSVKFGLMSVFGSKAITAPTQLIQIIDSPSAKLSYYCSDSTDQIIDPPSAVHGIQVTKERCYSAQSTMVDILISIAAKVGEYTVAPIGRQLGYLFCYKRNVEDFNTKIGDLKNVKERLQHEVEEAQRNGENIFDDVNDWITKVDKIIIEDHGNFIRHEEDANSKFTCGAKFPNLVLRQRLSRRAKKMAERVATQIQDREKIKKVSYRPDLQNSVENKDYEEFESRSQTMKDIIEALKAPSVSMVGVCGDGWRRKTMLAEEVVRRARDVEKFLRGLFPPLYPRTKTLKRSNKKLENSLACNSMNKDVGITSVIHQTGCKILLTTRSLHVLANDMGVDSNAIFAVERLSEHEAMSLFRKIVGDQAEKVGDFQGLEADRIVKECGGLPIAITTVANMHEKVYKSIKFSYDYLESVEAKHLLLLCSLFPEDAKIKIRELCIYGFGLNLFESVNTLEEARNRTNTLAANLKDRCLLLDGGVDYNGHDCVKLHDIIRDVVMFIVSKLDDHPRMHNIRDAVELDKYVNEEMSKDTTAMSVYGIKAYQYPQTLNTPELKLLRVLHCDFRLYLWWNKKDTWKLPPQFFEGLNKLLVLDLGGVSLQPLPAASSFCLLTTLCLKWCSMGDISWIGELKNLKILDLSFNSSLTKLPREIGNLSRLLSLNLEDCRHLEVIEPNVISRLTRLEELNLKYSFTNWQVEGEFNDDERRNASLSELKNLSHLIDLKLRVPDINSVPKNIFRQECKLVNYYIEIGIGDEQHLGYQNASRMLKLKLRPGSELNETDFEALLKKSESLGLCGLKSVKSIAFEIDSMGFIYLEHLSVKDSAEIRCIVNSNNGNMDILPAAFPSLESLFLESLMNLENIIHEKLTTDRSFGKLREIEVISCPKMKSLFSLYNIPRQLEKIVVWNCEMMEEIISHHGREGVLPYIQNSQTETSFGKLREIRVSRCPKMKSLFSLYTIPRQLEKIVVWNCEMMEEIISHHGREGVLPYIQNSQTETSFGKLRKIRVRTCPKMKSLFSLYNIPKQIEKINVEDCEMMEEIISHHGREGVLPNIMEEMISQLWKLRLERLPKLVQFIGASKCDETKSDKQSLDDSVAPLFNGQVVFPKLEELDIGSLNIRKIWNDDQLPSSRFGFQSLTTINVMGCDHLKGLIPSFMTASLVNLRRLSVHHCKAVKEIVFIEESAQVMANYISFSKLEYLELHDLPNLERFLRDCVDCPSLSQLTIRGCGRLRLFKTNAMQIENKNSTPTVSMDKQLLSHHKDVVKDELNTEASCSEITCQPHPLGPVEEHHEMVFKTKRLSQLRLQDFPYLQQLPKTFQTVEFLVIWEWGVRLKDLATPLMRFQNLKVLMVKDCQGLTSLLSPSTARSLSQRLTKLGISGCKSLRQVIANDQKEADDDADEIRADNINIIFSQLESLILDDLSRLTSFYSGNNNVVLQFPHLNQLVVSDCPQMKTFYDGNIDCPSLQRITIFCESMQHYIRSMMLYTNPEYFYWKGDVNTTIQKLWEDKNIRRDSPESEEVYMHPSIFIVTSQFLV</sequence>
<keyword evidence="1" id="KW-0547">Nucleotide-binding</keyword>
<dbReference type="PRINTS" id="PR00364">
    <property type="entry name" value="DISEASERSIST"/>
</dbReference>
<name>A0A8K0HMK4_9ROSA</name>
<dbReference type="Pfam" id="PF23247">
    <property type="entry name" value="LRR_RPS2"/>
    <property type="match status" value="4"/>
</dbReference>
<accession>A0A8K0HMK4</accession>
<dbReference type="Proteomes" id="UP000796880">
    <property type="component" value="Unassembled WGS sequence"/>
</dbReference>
<comment type="caution">
    <text evidence="5">The sequence shown here is derived from an EMBL/GenBank/DDBJ whole genome shotgun (WGS) entry which is preliminary data.</text>
</comment>
<dbReference type="InterPro" id="IPR050905">
    <property type="entry name" value="Plant_NBS-LRR"/>
</dbReference>
<evidence type="ECO:0000313" key="6">
    <source>
        <dbReference type="Proteomes" id="UP000796880"/>
    </source>
</evidence>
<dbReference type="GO" id="GO:0006952">
    <property type="term" value="P:defense response"/>
    <property type="evidence" value="ECO:0007669"/>
    <property type="project" value="UniProtKB-KW"/>
</dbReference>
<dbReference type="SUPFAM" id="SSF52047">
    <property type="entry name" value="RNI-like"/>
    <property type="match status" value="1"/>
</dbReference>
<dbReference type="InterPro" id="IPR042197">
    <property type="entry name" value="Apaf_helical"/>
</dbReference>
<dbReference type="SUPFAM" id="SSF52540">
    <property type="entry name" value="P-loop containing nucleoside triphosphate hydrolases"/>
    <property type="match status" value="1"/>
</dbReference>
<dbReference type="EMBL" id="VOIH02000002">
    <property type="protein sequence ID" value="KAF3454289.1"/>
    <property type="molecule type" value="Genomic_DNA"/>
</dbReference>
<organism evidence="5 6">
    <name type="scientific">Rhamnella rubrinervis</name>
    <dbReference type="NCBI Taxonomy" id="2594499"/>
    <lineage>
        <taxon>Eukaryota</taxon>
        <taxon>Viridiplantae</taxon>
        <taxon>Streptophyta</taxon>
        <taxon>Embryophyta</taxon>
        <taxon>Tracheophyta</taxon>
        <taxon>Spermatophyta</taxon>
        <taxon>Magnoliopsida</taxon>
        <taxon>eudicotyledons</taxon>
        <taxon>Gunneridae</taxon>
        <taxon>Pentapetalae</taxon>
        <taxon>rosids</taxon>
        <taxon>fabids</taxon>
        <taxon>Rosales</taxon>
        <taxon>Rhamnaceae</taxon>
        <taxon>rhamnoid group</taxon>
        <taxon>Rhamneae</taxon>
        <taxon>Rhamnella</taxon>
    </lineage>
</organism>
<dbReference type="GO" id="GO:0005524">
    <property type="term" value="F:ATP binding"/>
    <property type="evidence" value="ECO:0007669"/>
    <property type="project" value="UniProtKB-KW"/>
</dbReference>
<keyword evidence="2" id="KW-0611">Plant defense</keyword>
<evidence type="ECO:0000259" key="4">
    <source>
        <dbReference type="Pfam" id="PF23247"/>
    </source>
</evidence>
<evidence type="ECO:0000256" key="2">
    <source>
        <dbReference type="ARBA" id="ARBA00022821"/>
    </source>
</evidence>
<feature type="domain" description="Disease resistance protein At4g27190-like leucine-rich repeats" evidence="4">
    <location>
        <begin position="812"/>
        <end position="908"/>
    </location>
</feature>
<dbReference type="SUPFAM" id="SSF52058">
    <property type="entry name" value="L domain-like"/>
    <property type="match status" value="1"/>
</dbReference>
<gene>
    <name evidence="5" type="ORF">FNV43_RR04736</name>
</gene>
<dbReference type="PANTHER" id="PTHR33463:SF198">
    <property type="entry name" value="RPP4C3"/>
    <property type="match status" value="1"/>
</dbReference>
<dbReference type="InterPro" id="IPR057135">
    <property type="entry name" value="At4g27190-like_LRR"/>
</dbReference>
<feature type="domain" description="Disease resistance protein At4g27190-like leucine-rich repeats" evidence="4">
    <location>
        <begin position="994"/>
        <end position="1073"/>
    </location>
</feature>
<dbReference type="InterPro" id="IPR027417">
    <property type="entry name" value="P-loop_NTPase"/>
</dbReference>
<evidence type="ECO:0000256" key="3">
    <source>
        <dbReference type="SAM" id="Coils"/>
    </source>
</evidence>
<dbReference type="Gene3D" id="3.80.10.10">
    <property type="entry name" value="Ribonuclease Inhibitor"/>
    <property type="match status" value="3"/>
</dbReference>
<dbReference type="PANTHER" id="PTHR33463">
    <property type="entry name" value="NB-ARC DOMAIN-CONTAINING PROTEIN-RELATED"/>
    <property type="match status" value="1"/>
</dbReference>
<feature type="coiled-coil region" evidence="3">
    <location>
        <begin position="105"/>
        <end position="139"/>
    </location>
</feature>
<feature type="domain" description="Disease resistance protein At4g27190-like leucine-rich repeats" evidence="4">
    <location>
        <begin position="1107"/>
        <end position="1231"/>
    </location>
</feature>
<proteinExistence type="predicted"/>